<protein>
    <recommendedName>
        <fullName evidence="3">DUF3954 domain-containing protein</fullName>
    </recommendedName>
</protein>
<reference evidence="2" key="1">
    <citation type="journal article" date="2019" name="Int. J. Syst. Evol. Microbiol.">
        <title>The Global Catalogue of Microorganisms (GCM) 10K type strain sequencing project: providing services to taxonomists for standard genome sequencing and annotation.</title>
        <authorList>
            <consortium name="The Broad Institute Genomics Platform"/>
            <consortium name="The Broad Institute Genome Sequencing Center for Infectious Disease"/>
            <person name="Wu L."/>
            <person name="Ma J."/>
        </authorList>
    </citation>
    <scope>NUCLEOTIDE SEQUENCE [LARGE SCALE GENOMIC DNA]</scope>
    <source>
        <strain evidence="2">JCM 12389</strain>
    </source>
</reference>
<organism evidence="1 2">
    <name type="scientific">Salinibacillus aidingensis</name>
    <dbReference type="NCBI Taxonomy" id="237684"/>
    <lineage>
        <taxon>Bacteria</taxon>
        <taxon>Bacillati</taxon>
        <taxon>Bacillota</taxon>
        <taxon>Bacilli</taxon>
        <taxon>Bacillales</taxon>
        <taxon>Bacillaceae</taxon>
        <taxon>Salinibacillus</taxon>
    </lineage>
</organism>
<dbReference type="RefSeq" id="WP_343839692.1">
    <property type="nucleotide sequence ID" value="NZ_BAAADO010000003.1"/>
</dbReference>
<dbReference type="EMBL" id="BAAADO010000003">
    <property type="protein sequence ID" value="GAA0491163.1"/>
    <property type="molecule type" value="Genomic_DNA"/>
</dbReference>
<dbReference type="Pfam" id="PF13128">
    <property type="entry name" value="DUF3954"/>
    <property type="match status" value="1"/>
</dbReference>
<proteinExistence type="predicted"/>
<evidence type="ECO:0008006" key="3">
    <source>
        <dbReference type="Google" id="ProtNLM"/>
    </source>
</evidence>
<dbReference type="InterPro" id="IPR025017">
    <property type="entry name" value="DUF3954"/>
</dbReference>
<evidence type="ECO:0000313" key="2">
    <source>
        <dbReference type="Proteomes" id="UP001500880"/>
    </source>
</evidence>
<gene>
    <name evidence="1" type="ORF">GCM10008986_16540</name>
</gene>
<sequence length="57" mass="6443">MNKDKMKAEISLSENAVYRVVNGKLDKVDVPGEGFGKQVITWQNGKPSHYEVSYTKK</sequence>
<keyword evidence="2" id="KW-1185">Reference proteome</keyword>
<accession>A0ABP3L321</accession>
<evidence type="ECO:0000313" key="1">
    <source>
        <dbReference type="EMBL" id="GAA0491163.1"/>
    </source>
</evidence>
<dbReference type="Proteomes" id="UP001500880">
    <property type="component" value="Unassembled WGS sequence"/>
</dbReference>
<comment type="caution">
    <text evidence="1">The sequence shown here is derived from an EMBL/GenBank/DDBJ whole genome shotgun (WGS) entry which is preliminary data.</text>
</comment>
<name>A0ABP3L321_9BACI</name>